<gene>
    <name evidence="3" type="ORF">UFOPK3402_01810</name>
</gene>
<organism evidence="3">
    <name type="scientific">freshwater metagenome</name>
    <dbReference type="NCBI Taxonomy" id="449393"/>
    <lineage>
        <taxon>unclassified sequences</taxon>
        <taxon>metagenomes</taxon>
        <taxon>ecological metagenomes</taxon>
    </lineage>
</organism>
<dbReference type="SUPFAM" id="SSF46689">
    <property type="entry name" value="Homeodomain-like"/>
    <property type="match status" value="1"/>
</dbReference>
<dbReference type="GO" id="GO:0003677">
    <property type="term" value="F:DNA binding"/>
    <property type="evidence" value="ECO:0007669"/>
    <property type="project" value="UniProtKB-KW"/>
</dbReference>
<dbReference type="Gene3D" id="1.10.357.10">
    <property type="entry name" value="Tetracycline Repressor, domain 2"/>
    <property type="match status" value="1"/>
</dbReference>
<dbReference type="InterPro" id="IPR009057">
    <property type="entry name" value="Homeodomain-like_sf"/>
</dbReference>
<dbReference type="Pfam" id="PF21306">
    <property type="entry name" value="TetR_C_40"/>
    <property type="match status" value="1"/>
</dbReference>
<name>A0A6J7EWB5_9ZZZZ</name>
<evidence type="ECO:0000259" key="2">
    <source>
        <dbReference type="PROSITE" id="PS50977"/>
    </source>
</evidence>
<dbReference type="Pfam" id="PF00440">
    <property type="entry name" value="TetR_N"/>
    <property type="match status" value="1"/>
</dbReference>
<dbReference type="InterPro" id="IPR049513">
    <property type="entry name" value="TetR_C_40"/>
</dbReference>
<sequence>MLPFVMIGSTTKRDRTRDALLVALQELLLDPDVTGASVPQLVERAGVSQGTFYNYFDSLASAIDAVGMLLLLEHSRVLAEVVAGAADPADLITRSAKQTLMLFTHRPDFGRLMFDSGLPVDRFLGGIRAHLLDDLQRGSDAGSITVADLAVTESLYAGTMLGACIDTYRGRLGLPEVPAIAAQLLRILGVNARKTERLANAPQTFIQCRPLPLTMIVED</sequence>
<feature type="domain" description="HTH tetR-type" evidence="2">
    <location>
        <begin position="14"/>
        <end position="74"/>
    </location>
</feature>
<evidence type="ECO:0000256" key="1">
    <source>
        <dbReference type="ARBA" id="ARBA00023125"/>
    </source>
</evidence>
<proteinExistence type="predicted"/>
<keyword evidence="1" id="KW-0238">DNA-binding</keyword>
<evidence type="ECO:0000313" key="3">
    <source>
        <dbReference type="EMBL" id="CAB4885778.1"/>
    </source>
</evidence>
<dbReference type="InterPro" id="IPR001647">
    <property type="entry name" value="HTH_TetR"/>
</dbReference>
<dbReference type="AlphaFoldDB" id="A0A6J7EWB5"/>
<dbReference type="EMBL" id="CAFBLS010000284">
    <property type="protein sequence ID" value="CAB4885778.1"/>
    <property type="molecule type" value="Genomic_DNA"/>
</dbReference>
<accession>A0A6J7EWB5</accession>
<reference evidence="3" key="1">
    <citation type="submission" date="2020-05" db="EMBL/GenBank/DDBJ databases">
        <authorList>
            <person name="Chiriac C."/>
            <person name="Salcher M."/>
            <person name="Ghai R."/>
            <person name="Kavagutti S V."/>
        </authorList>
    </citation>
    <scope>NUCLEOTIDE SEQUENCE</scope>
</reference>
<protein>
    <submittedName>
        <fullName evidence="3">Unannotated protein</fullName>
    </submittedName>
</protein>
<dbReference type="PROSITE" id="PS50977">
    <property type="entry name" value="HTH_TETR_2"/>
    <property type="match status" value="1"/>
</dbReference>